<name>A0ACB9N8D5_BAUVA</name>
<gene>
    <name evidence="1" type="ORF">L6164_017583</name>
</gene>
<evidence type="ECO:0000313" key="1">
    <source>
        <dbReference type="EMBL" id="KAI4332695.1"/>
    </source>
</evidence>
<sequence>MPLLLMERRGDSDDRILNYLTLLTGLAAVIIIIVSLQSPFQAAEQWHAWLAEIEDLLVNKQELDSKSETITSNSDSSLEVTNVGLKSLQHKEILKIFLWES</sequence>
<keyword evidence="2" id="KW-1185">Reference proteome</keyword>
<dbReference type="EMBL" id="CM039432">
    <property type="protein sequence ID" value="KAI4332695.1"/>
    <property type="molecule type" value="Genomic_DNA"/>
</dbReference>
<reference evidence="1 2" key="1">
    <citation type="journal article" date="2022" name="DNA Res.">
        <title>Chromosomal-level genome assembly of the orchid tree Bauhinia variegata (Leguminosae; Cercidoideae) supports the allotetraploid origin hypothesis of Bauhinia.</title>
        <authorList>
            <person name="Zhong Y."/>
            <person name="Chen Y."/>
            <person name="Zheng D."/>
            <person name="Pang J."/>
            <person name="Liu Y."/>
            <person name="Luo S."/>
            <person name="Meng S."/>
            <person name="Qian L."/>
            <person name="Wei D."/>
            <person name="Dai S."/>
            <person name="Zhou R."/>
        </authorList>
    </citation>
    <scope>NUCLEOTIDE SEQUENCE [LARGE SCALE GENOMIC DNA]</scope>
    <source>
        <strain evidence="1">BV-YZ2020</strain>
    </source>
</reference>
<evidence type="ECO:0000313" key="2">
    <source>
        <dbReference type="Proteomes" id="UP000828941"/>
    </source>
</evidence>
<dbReference type="Proteomes" id="UP000828941">
    <property type="component" value="Chromosome 7"/>
</dbReference>
<organism evidence="1 2">
    <name type="scientific">Bauhinia variegata</name>
    <name type="common">Purple orchid tree</name>
    <name type="synonym">Phanera variegata</name>
    <dbReference type="NCBI Taxonomy" id="167791"/>
    <lineage>
        <taxon>Eukaryota</taxon>
        <taxon>Viridiplantae</taxon>
        <taxon>Streptophyta</taxon>
        <taxon>Embryophyta</taxon>
        <taxon>Tracheophyta</taxon>
        <taxon>Spermatophyta</taxon>
        <taxon>Magnoliopsida</taxon>
        <taxon>eudicotyledons</taxon>
        <taxon>Gunneridae</taxon>
        <taxon>Pentapetalae</taxon>
        <taxon>rosids</taxon>
        <taxon>fabids</taxon>
        <taxon>Fabales</taxon>
        <taxon>Fabaceae</taxon>
        <taxon>Cercidoideae</taxon>
        <taxon>Cercideae</taxon>
        <taxon>Bauhiniinae</taxon>
        <taxon>Bauhinia</taxon>
    </lineage>
</organism>
<proteinExistence type="predicted"/>
<accession>A0ACB9N8D5</accession>
<protein>
    <submittedName>
        <fullName evidence="1">Uncharacterized protein</fullName>
    </submittedName>
</protein>
<comment type="caution">
    <text evidence="1">The sequence shown here is derived from an EMBL/GenBank/DDBJ whole genome shotgun (WGS) entry which is preliminary data.</text>
</comment>